<protein>
    <recommendedName>
        <fullName evidence="1">Sgo0707 N-terminal domain-containing protein</fullName>
    </recommendedName>
</protein>
<proteinExistence type="predicted"/>
<evidence type="ECO:0000259" key="1">
    <source>
        <dbReference type="Pfam" id="PF18873"/>
    </source>
</evidence>
<reference evidence="2 3" key="1">
    <citation type="submission" date="2015-02" db="EMBL/GenBank/DDBJ databases">
        <title>Evolution of amylase-binding proteins of oral streptococcal species.</title>
        <authorList>
            <person name="Haase E.M."/>
        </authorList>
    </citation>
    <scope>NUCLEOTIDE SEQUENCE [LARGE SCALE GENOMIC DNA]</scope>
    <source>
        <strain evidence="2 3">COL85/1862</strain>
    </source>
</reference>
<organism evidence="2 3">
    <name type="scientific">Streptococcus oralis subsp. oralis</name>
    <dbReference type="NCBI Taxonomy" id="1891914"/>
    <lineage>
        <taxon>Bacteria</taxon>
        <taxon>Bacillati</taxon>
        <taxon>Bacillota</taxon>
        <taxon>Bacilli</taxon>
        <taxon>Lactobacillales</taxon>
        <taxon>Streptococcaceae</taxon>
        <taxon>Streptococcus</taxon>
    </lineage>
</organism>
<dbReference type="Proteomes" id="UP000033657">
    <property type="component" value="Unassembled WGS sequence"/>
</dbReference>
<comment type="caution">
    <text evidence="2">The sequence shown here is derived from an EMBL/GenBank/DDBJ whole genome shotgun (WGS) entry which is preliminary data.</text>
</comment>
<name>A0A0F2CZ19_STROR</name>
<evidence type="ECO:0000313" key="2">
    <source>
        <dbReference type="EMBL" id="KJQ64002.1"/>
    </source>
</evidence>
<dbReference type="PATRIC" id="fig|28037.209.peg.787"/>
<feature type="domain" description="Sgo0707 N-terminal" evidence="1">
    <location>
        <begin position="42"/>
        <end position="76"/>
    </location>
</feature>
<gene>
    <name evidence="2" type="ORF">TZ87_00785</name>
</gene>
<dbReference type="EMBL" id="JYGM01000004">
    <property type="protein sequence ID" value="KJQ64002.1"/>
    <property type="molecule type" value="Genomic_DNA"/>
</dbReference>
<sequence>MKWRRGMKVPFSTNFSRKIKAYIGLVVLLFSIFLLPVQSYAALEEIKNGTDISTLDIRKFNLNINNFSVLSKSQAVD</sequence>
<dbReference type="AlphaFoldDB" id="A0A0F2CZ19"/>
<dbReference type="Pfam" id="PF18873">
    <property type="entry name" value="Sgo0707_N1"/>
    <property type="match status" value="1"/>
</dbReference>
<dbReference type="InterPro" id="IPR043630">
    <property type="entry name" value="Sgo0707_N1"/>
</dbReference>
<evidence type="ECO:0000313" key="3">
    <source>
        <dbReference type="Proteomes" id="UP000033657"/>
    </source>
</evidence>
<accession>A0A0F2CZ19</accession>